<organism evidence="1 2">
    <name type="scientific">Cetraspora pellucida</name>
    <dbReference type="NCBI Taxonomy" id="1433469"/>
    <lineage>
        <taxon>Eukaryota</taxon>
        <taxon>Fungi</taxon>
        <taxon>Fungi incertae sedis</taxon>
        <taxon>Mucoromycota</taxon>
        <taxon>Glomeromycotina</taxon>
        <taxon>Glomeromycetes</taxon>
        <taxon>Diversisporales</taxon>
        <taxon>Gigasporaceae</taxon>
        <taxon>Cetraspora</taxon>
    </lineage>
</organism>
<accession>A0ACA9QRQ8</accession>
<dbReference type="Proteomes" id="UP000789366">
    <property type="component" value="Unassembled WGS sequence"/>
</dbReference>
<sequence length="252" mass="29386">VSYFLSTFCETRWYSIAKVCLGVSAFERGFQHCIELSESDKINYPAIKGDIKTIINDKYHFASNDALVKVIKSVVDVIGRFELQDATLDDVFKELIYIHLEIFKLDIPIFGFKAHALAVISQRAKEFSDDIYFVALFLTLTYKKMAILKYMNEDNLLCACLKLAKCWKFNKKDSNLLHKEILNYKNNDSPFHQINFSSQQLSRSFWTKFTALNLLEENVNLFFDKENYNEDQNDDEVIEQIEIVSIDDEEES</sequence>
<keyword evidence="2" id="KW-1185">Reference proteome</keyword>
<protein>
    <submittedName>
        <fullName evidence="1">1803_t:CDS:1</fullName>
    </submittedName>
</protein>
<dbReference type="EMBL" id="CAJVPW010049286">
    <property type="protein sequence ID" value="CAG8762728.1"/>
    <property type="molecule type" value="Genomic_DNA"/>
</dbReference>
<feature type="non-terminal residue" evidence="1">
    <location>
        <position position="1"/>
    </location>
</feature>
<evidence type="ECO:0000313" key="2">
    <source>
        <dbReference type="Proteomes" id="UP000789366"/>
    </source>
</evidence>
<gene>
    <name evidence="1" type="ORF">SPELUC_LOCUS15253</name>
</gene>
<proteinExistence type="predicted"/>
<comment type="caution">
    <text evidence="1">The sequence shown here is derived from an EMBL/GenBank/DDBJ whole genome shotgun (WGS) entry which is preliminary data.</text>
</comment>
<name>A0ACA9QRQ8_9GLOM</name>
<evidence type="ECO:0000313" key="1">
    <source>
        <dbReference type="EMBL" id="CAG8762728.1"/>
    </source>
</evidence>
<reference evidence="1" key="1">
    <citation type="submission" date="2021-06" db="EMBL/GenBank/DDBJ databases">
        <authorList>
            <person name="Kallberg Y."/>
            <person name="Tangrot J."/>
            <person name="Rosling A."/>
        </authorList>
    </citation>
    <scope>NUCLEOTIDE SEQUENCE</scope>
    <source>
        <strain evidence="1">28 12/20/2015</strain>
    </source>
</reference>
<feature type="non-terminal residue" evidence="1">
    <location>
        <position position="252"/>
    </location>
</feature>